<comment type="caution">
    <text evidence="1">The sequence shown here is derived from an EMBL/GenBank/DDBJ whole genome shotgun (WGS) entry which is preliminary data.</text>
</comment>
<dbReference type="EMBL" id="JBBPBN010000085">
    <property type="protein sequence ID" value="KAK8982472.1"/>
    <property type="molecule type" value="Genomic_DNA"/>
</dbReference>
<organism evidence="1 2">
    <name type="scientific">Hibiscus sabdariffa</name>
    <name type="common">roselle</name>
    <dbReference type="NCBI Taxonomy" id="183260"/>
    <lineage>
        <taxon>Eukaryota</taxon>
        <taxon>Viridiplantae</taxon>
        <taxon>Streptophyta</taxon>
        <taxon>Embryophyta</taxon>
        <taxon>Tracheophyta</taxon>
        <taxon>Spermatophyta</taxon>
        <taxon>Magnoliopsida</taxon>
        <taxon>eudicotyledons</taxon>
        <taxon>Gunneridae</taxon>
        <taxon>Pentapetalae</taxon>
        <taxon>rosids</taxon>
        <taxon>malvids</taxon>
        <taxon>Malvales</taxon>
        <taxon>Malvaceae</taxon>
        <taxon>Malvoideae</taxon>
        <taxon>Hibiscus</taxon>
    </lineage>
</organism>
<accession>A0ABR2P2I4</accession>
<sequence>MSISLTSNPCFLKRIAIRVEAVTQIFPLANDAEGVEQSKLAMCVPMALPSYPFSVGQPKTIPLNSNTCSFVLTQSSKNIGNIIMVQNNRLT</sequence>
<evidence type="ECO:0000313" key="2">
    <source>
        <dbReference type="Proteomes" id="UP001396334"/>
    </source>
</evidence>
<proteinExistence type="predicted"/>
<evidence type="ECO:0000313" key="1">
    <source>
        <dbReference type="EMBL" id="KAK8982472.1"/>
    </source>
</evidence>
<reference evidence="1 2" key="1">
    <citation type="journal article" date="2024" name="G3 (Bethesda)">
        <title>Genome assembly of Hibiscus sabdariffa L. provides insights into metabolisms of medicinal natural products.</title>
        <authorList>
            <person name="Kim T."/>
        </authorList>
    </citation>
    <scope>NUCLEOTIDE SEQUENCE [LARGE SCALE GENOMIC DNA]</scope>
    <source>
        <strain evidence="1">TK-2024</strain>
        <tissue evidence="1">Old leaves</tissue>
    </source>
</reference>
<name>A0ABR2P2I4_9ROSI</name>
<gene>
    <name evidence="1" type="ORF">V6N11_046393</name>
</gene>
<protein>
    <submittedName>
        <fullName evidence="1">Uncharacterized protein</fullName>
    </submittedName>
</protein>
<dbReference type="Proteomes" id="UP001396334">
    <property type="component" value="Unassembled WGS sequence"/>
</dbReference>
<keyword evidence="2" id="KW-1185">Reference proteome</keyword>